<feature type="transmembrane region" description="Helical" evidence="6">
    <location>
        <begin position="434"/>
        <end position="455"/>
    </location>
</feature>
<accession>A0AAE3LQW6</accession>
<keyword evidence="8" id="KW-1185">Reference proteome</keyword>
<evidence type="ECO:0000256" key="4">
    <source>
        <dbReference type="ARBA" id="ARBA00022989"/>
    </source>
</evidence>
<gene>
    <name evidence="7" type="ORF">OD355_10145</name>
</gene>
<dbReference type="PANTHER" id="PTHR30250">
    <property type="entry name" value="PST FAMILY PREDICTED COLANIC ACID TRANSPORTER"/>
    <property type="match status" value="1"/>
</dbReference>
<organism evidence="7 8">
    <name type="scientific">Haoranjiania flava</name>
    <dbReference type="NCBI Taxonomy" id="1856322"/>
    <lineage>
        <taxon>Bacteria</taxon>
        <taxon>Pseudomonadati</taxon>
        <taxon>Bacteroidota</taxon>
        <taxon>Chitinophagia</taxon>
        <taxon>Chitinophagales</taxon>
        <taxon>Chitinophagaceae</taxon>
        <taxon>Haoranjiania</taxon>
    </lineage>
</organism>
<feature type="transmembrane region" description="Helical" evidence="6">
    <location>
        <begin position="85"/>
        <end position="107"/>
    </location>
</feature>
<feature type="transmembrane region" description="Helical" evidence="6">
    <location>
        <begin position="161"/>
        <end position="179"/>
    </location>
</feature>
<evidence type="ECO:0000313" key="8">
    <source>
        <dbReference type="Proteomes" id="UP001209317"/>
    </source>
</evidence>
<evidence type="ECO:0000256" key="6">
    <source>
        <dbReference type="SAM" id="Phobius"/>
    </source>
</evidence>
<evidence type="ECO:0000313" key="7">
    <source>
        <dbReference type="EMBL" id="MCU7694875.1"/>
    </source>
</evidence>
<feature type="transmembrane region" description="Helical" evidence="6">
    <location>
        <begin position="248"/>
        <end position="273"/>
    </location>
</feature>
<sequence length="501" mass="57271">MGIIRKQSIYSSIFTYIGFAIGALNLLVLLTPKFGFFTLDESGLTRLFLDFGNLFAVIAAMGSLTTFIKFYPFHHTYLKKEQNDLPFIVILVCTAGAVLLTICIFVFEDFFARKFSRNSALFIQHFRLVIPLTISMIFFNLFEAFAWMLQKTVVSNFVKEVMLRVFALIAIVIFYLGWISIDTFFILYTLIYFPAAAYLAYVVFKDGRIKIQTRISSVTRKLYSKMLTFTVYHFTGGVFQILPRTMDLLMIASVVEGGLGKALIYSIPTYLVTVMEVPQRSMMGIGSSTISESWKRNDVKNIRTIYRKSSINLLAAGLFIFGLIFPNLDNLVRFMGEEFMPVKLLFLILGIGKLLDLMMGLNNLILGFSKYWKTDFYTNIIFIIFSVGITYLLTKKFGMTGTALGSALTMFGYNLLRFIFIYRFLKMQPFTPKTLIVLALGIAALLITCNIPYAGNLYMDTFIRSITFLILFAPGLIYFNISPDINELYRMSMCKIFKRNQ</sequence>
<feature type="transmembrane region" description="Helical" evidence="6">
    <location>
        <begin position="51"/>
        <end position="73"/>
    </location>
</feature>
<keyword evidence="4 6" id="KW-1133">Transmembrane helix</keyword>
<feature type="transmembrane region" description="Helical" evidence="6">
    <location>
        <begin position="461"/>
        <end position="481"/>
    </location>
</feature>
<feature type="transmembrane region" description="Helical" evidence="6">
    <location>
        <begin position="12"/>
        <end position="31"/>
    </location>
</feature>
<feature type="transmembrane region" description="Helical" evidence="6">
    <location>
        <begin position="344"/>
        <end position="364"/>
    </location>
</feature>
<evidence type="ECO:0000256" key="5">
    <source>
        <dbReference type="ARBA" id="ARBA00023136"/>
    </source>
</evidence>
<comment type="subcellular location">
    <subcellularLocation>
        <location evidence="1">Cell membrane</location>
        <topology evidence="1">Multi-pass membrane protein</topology>
    </subcellularLocation>
</comment>
<feature type="transmembrane region" description="Helical" evidence="6">
    <location>
        <begin position="376"/>
        <end position="394"/>
    </location>
</feature>
<dbReference type="EMBL" id="JAOTPL010000015">
    <property type="protein sequence ID" value="MCU7694875.1"/>
    <property type="molecule type" value="Genomic_DNA"/>
</dbReference>
<dbReference type="PANTHER" id="PTHR30250:SF11">
    <property type="entry name" value="O-ANTIGEN TRANSPORTER-RELATED"/>
    <property type="match status" value="1"/>
</dbReference>
<keyword evidence="3 6" id="KW-0812">Transmembrane</keyword>
<feature type="transmembrane region" description="Helical" evidence="6">
    <location>
        <begin position="127"/>
        <end position="149"/>
    </location>
</feature>
<proteinExistence type="predicted"/>
<evidence type="ECO:0008006" key="9">
    <source>
        <dbReference type="Google" id="ProtNLM"/>
    </source>
</evidence>
<evidence type="ECO:0000256" key="2">
    <source>
        <dbReference type="ARBA" id="ARBA00022475"/>
    </source>
</evidence>
<reference evidence="7" key="1">
    <citation type="submission" date="2022-10" db="EMBL/GenBank/DDBJ databases">
        <authorList>
            <person name="Kim H.S."/>
            <person name="Kim J.-S."/>
            <person name="Suh M.K."/>
            <person name="Eom M.K."/>
            <person name="Lee J.-S."/>
        </authorList>
    </citation>
    <scope>NUCLEOTIDE SEQUENCE</scope>
    <source>
        <strain evidence="7">LIP-5</strain>
    </source>
</reference>
<evidence type="ECO:0000256" key="3">
    <source>
        <dbReference type="ARBA" id="ARBA00022692"/>
    </source>
</evidence>
<keyword evidence="2" id="KW-1003">Cell membrane</keyword>
<keyword evidence="5 6" id="KW-0472">Membrane</keyword>
<comment type="caution">
    <text evidence="7">The sequence shown here is derived from an EMBL/GenBank/DDBJ whole genome shotgun (WGS) entry which is preliminary data.</text>
</comment>
<evidence type="ECO:0000256" key="1">
    <source>
        <dbReference type="ARBA" id="ARBA00004651"/>
    </source>
</evidence>
<dbReference type="RefSeq" id="WP_263038360.1">
    <property type="nucleotide sequence ID" value="NZ_JAOTPL010000015.1"/>
</dbReference>
<feature type="transmembrane region" description="Helical" evidence="6">
    <location>
        <begin position="225"/>
        <end position="242"/>
    </location>
</feature>
<feature type="transmembrane region" description="Helical" evidence="6">
    <location>
        <begin position="185"/>
        <end position="204"/>
    </location>
</feature>
<dbReference type="Proteomes" id="UP001209317">
    <property type="component" value="Unassembled WGS sequence"/>
</dbReference>
<dbReference type="InterPro" id="IPR050833">
    <property type="entry name" value="Poly_Biosynth_Transport"/>
</dbReference>
<protein>
    <recommendedName>
        <fullName evidence="9">Polysaccharide biosynthesis protein C-terminal domain-containing protein</fullName>
    </recommendedName>
</protein>
<dbReference type="AlphaFoldDB" id="A0AAE3LQW6"/>
<name>A0AAE3LQW6_9BACT</name>
<feature type="transmembrane region" description="Helical" evidence="6">
    <location>
        <begin position="305"/>
        <end position="324"/>
    </location>
</feature>
<dbReference type="GO" id="GO:0005886">
    <property type="term" value="C:plasma membrane"/>
    <property type="evidence" value="ECO:0007669"/>
    <property type="project" value="UniProtKB-SubCell"/>
</dbReference>
<feature type="transmembrane region" description="Helical" evidence="6">
    <location>
        <begin position="400"/>
        <end position="422"/>
    </location>
</feature>